<evidence type="ECO:0000259" key="5">
    <source>
        <dbReference type="PROSITE" id="PS01180"/>
    </source>
</evidence>
<dbReference type="SMART" id="SM00042">
    <property type="entry name" value="CUB"/>
    <property type="match status" value="4"/>
</dbReference>
<evidence type="ECO:0000256" key="3">
    <source>
        <dbReference type="PROSITE-ProRule" id="PRU00059"/>
    </source>
</evidence>
<keyword evidence="2" id="KW-1015">Disulfide bond</keyword>
<comment type="caution">
    <text evidence="6">The sequence shown here is derived from an EMBL/GenBank/DDBJ whole genome shotgun (WGS) entry which is preliminary data.</text>
</comment>
<evidence type="ECO:0000256" key="1">
    <source>
        <dbReference type="ARBA" id="ARBA00022737"/>
    </source>
</evidence>
<keyword evidence="1" id="KW-0677">Repeat</keyword>
<keyword evidence="4" id="KW-0732">Signal</keyword>
<feature type="domain" description="CUB" evidence="5">
    <location>
        <begin position="221"/>
        <end position="329"/>
    </location>
</feature>
<feature type="domain" description="CUB" evidence="5">
    <location>
        <begin position="100"/>
        <end position="206"/>
    </location>
</feature>
<dbReference type="PROSITE" id="PS01180">
    <property type="entry name" value="CUB"/>
    <property type="match status" value="4"/>
</dbReference>
<reference evidence="6 7" key="1">
    <citation type="submission" date="2024-08" db="EMBL/GenBank/DDBJ databases">
        <authorList>
            <person name="Cucini C."/>
            <person name="Frati F."/>
        </authorList>
    </citation>
    <scope>NUCLEOTIDE SEQUENCE [LARGE SCALE GENOMIC DNA]</scope>
</reference>
<dbReference type="PANTHER" id="PTHR24251">
    <property type="entry name" value="OVOCHYMASE-RELATED"/>
    <property type="match status" value="1"/>
</dbReference>
<evidence type="ECO:0000313" key="7">
    <source>
        <dbReference type="Proteomes" id="UP001642540"/>
    </source>
</evidence>
<dbReference type="EMBL" id="CAXLJM020000074">
    <property type="protein sequence ID" value="CAL8128147.1"/>
    <property type="molecule type" value="Genomic_DNA"/>
</dbReference>
<name>A0ABP1RH54_9HEXA</name>
<accession>A0ABP1RH54</accession>
<feature type="chain" id="PRO_5045276265" description="CUB domain-containing protein" evidence="4">
    <location>
        <begin position="20"/>
        <end position="732"/>
    </location>
</feature>
<evidence type="ECO:0000313" key="6">
    <source>
        <dbReference type="EMBL" id="CAL8128147.1"/>
    </source>
</evidence>
<dbReference type="SUPFAM" id="SSF49854">
    <property type="entry name" value="Spermadhesin, CUB domain"/>
    <property type="match status" value="4"/>
</dbReference>
<comment type="caution">
    <text evidence="3">Lacks conserved residue(s) required for the propagation of feature annotation.</text>
</comment>
<gene>
    <name evidence="6" type="ORF">ODALV1_LOCUS22108</name>
</gene>
<dbReference type="Proteomes" id="UP001642540">
    <property type="component" value="Unassembled WGS sequence"/>
</dbReference>
<proteinExistence type="predicted"/>
<sequence>MKLKIIFMFFHTLLVVSSAGKVKEGDSHSNSASEDLSELQHTVSILEDSVGHINETVQEQQKLLRTISDSIASFRGELSNVGTRLTQLENMQSTPSTSHCGGRLMGESGVISYKEFEMYAVKESCTWIIEVPEAHKIGFKLEKSGLGRCCSIVNVTSLDTDGLVQQTSAKIKLYHTVFVDGPNAMVRFESDRSRIGLGFRLSYYKATDLNSSAESITESECGGVIVGETGAISYKYEESYFNPERCVWLVHSPTSTSITFHLRQAGFEKYYDFVSVTTIDPETGTLRNDTRLLSKHNETVTIQESTAVVLFSSDGIVSGTGFFLTFSANGVITNPKYVYKLRHIGEPNATIQYSASDRNDDELTKQHIYVTATSARGDGVPSKKFISGIDLNEGIFLRANDSSCVYDSLTFYEPIPPAVLQHHDRIPSHNWQKKAQIPSKNDTLLCPEKFSVPKQMALLEFDVHSFLAIYKPISKDTFESNAVVSFDYYNKPYKCGEIVQPLEGEFGIISYKENEIYADLEECSWIIEVTNATQIDFNLEQNGFQDCCDYVQVVSLDMEDEYQGPWLRLRAGSPTASVIGSRAHVNFKSNEYNVGTGFRLRYEKGKPLDENICGEVLNPMLNDFGVIIYKPNENYERNENCHWIIEAPGWERIGFTLEQSGFQPCCDFVTVSSATASGIATGQRFKLKYSKRNASVKGPNALVRFTSHWSGTGTGFRLRYEKLPALEHHDAQ</sequence>
<keyword evidence="7" id="KW-1185">Reference proteome</keyword>
<dbReference type="InterPro" id="IPR035914">
    <property type="entry name" value="Sperma_CUB_dom_sf"/>
</dbReference>
<feature type="signal peptide" evidence="4">
    <location>
        <begin position="1"/>
        <end position="19"/>
    </location>
</feature>
<feature type="domain" description="CUB" evidence="5">
    <location>
        <begin position="495"/>
        <end position="605"/>
    </location>
</feature>
<dbReference type="PANTHER" id="PTHR24251:SF37">
    <property type="entry name" value="CUB DOMAIN-CONTAINING PROTEIN"/>
    <property type="match status" value="1"/>
</dbReference>
<dbReference type="Gene3D" id="2.60.120.290">
    <property type="entry name" value="Spermadhesin, CUB domain"/>
    <property type="match status" value="4"/>
</dbReference>
<protein>
    <recommendedName>
        <fullName evidence="5">CUB domain-containing protein</fullName>
    </recommendedName>
</protein>
<dbReference type="CDD" id="cd00041">
    <property type="entry name" value="CUB"/>
    <property type="match status" value="4"/>
</dbReference>
<dbReference type="Pfam" id="PF00431">
    <property type="entry name" value="CUB"/>
    <property type="match status" value="3"/>
</dbReference>
<organism evidence="6 7">
    <name type="scientific">Orchesella dallaii</name>
    <dbReference type="NCBI Taxonomy" id="48710"/>
    <lineage>
        <taxon>Eukaryota</taxon>
        <taxon>Metazoa</taxon>
        <taxon>Ecdysozoa</taxon>
        <taxon>Arthropoda</taxon>
        <taxon>Hexapoda</taxon>
        <taxon>Collembola</taxon>
        <taxon>Entomobryomorpha</taxon>
        <taxon>Entomobryoidea</taxon>
        <taxon>Orchesellidae</taxon>
        <taxon>Orchesellinae</taxon>
        <taxon>Orchesella</taxon>
    </lineage>
</organism>
<evidence type="ECO:0000256" key="2">
    <source>
        <dbReference type="ARBA" id="ARBA00023157"/>
    </source>
</evidence>
<dbReference type="InterPro" id="IPR000859">
    <property type="entry name" value="CUB_dom"/>
</dbReference>
<feature type="domain" description="CUB" evidence="5">
    <location>
        <begin position="613"/>
        <end position="723"/>
    </location>
</feature>
<evidence type="ECO:0000256" key="4">
    <source>
        <dbReference type="SAM" id="SignalP"/>
    </source>
</evidence>